<dbReference type="UniPathway" id="UPA00109">
    <property type="reaction ID" value="UER00186"/>
</dbReference>
<keyword evidence="7 10" id="KW-0464">Manganese</keyword>
<feature type="binding site" evidence="10 13">
    <location>
        <position position="445"/>
    </location>
    <ligand>
        <name>Mn(2+)</name>
        <dbReference type="ChEBI" id="CHEBI:29035"/>
        <label>2</label>
    </ligand>
</feature>
<evidence type="ECO:0000256" key="10">
    <source>
        <dbReference type="HAMAP-Rule" id="MF_01038"/>
    </source>
</evidence>
<comment type="function">
    <text evidence="10">Catalyzes the interconversion of 2-phosphoglycerate and 3-phosphoglycerate.</text>
</comment>
<keyword evidence="6 10" id="KW-0324">Glycolysis</keyword>
<dbReference type="GO" id="GO:0006096">
    <property type="term" value="P:glycolytic process"/>
    <property type="evidence" value="ECO:0007669"/>
    <property type="project" value="UniProtKB-UniRule"/>
</dbReference>
<dbReference type="CDD" id="cd16010">
    <property type="entry name" value="iPGM"/>
    <property type="match status" value="1"/>
</dbReference>
<dbReference type="PANTHER" id="PTHR31637">
    <property type="entry name" value="2,3-BISPHOSPHOGLYCERATE-INDEPENDENT PHOSPHOGLYCERATE MUTASE"/>
    <property type="match status" value="1"/>
</dbReference>
<dbReference type="InterPro" id="IPR006124">
    <property type="entry name" value="Metalloenzyme"/>
</dbReference>
<evidence type="ECO:0000256" key="5">
    <source>
        <dbReference type="ARBA" id="ARBA00022723"/>
    </source>
</evidence>
<feature type="binding site" evidence="10 13">
    <location>
        <position position="407"/>
    </location>
    <ligand>
        <name>Mn(2+)</name>
        <dbReference type="ChEBI" id="CHEBI:29035"/>
        <label>1</label>
    </ligand>
</feature>
<evidence type="ECO:0000259" key="15">
    <source>
        <dbReference type="Pfam" id="PF06415"/>
    </source>
</evidence>
<dbReference type="Pfam" id="PF01676">
    <property type="entry name" value="Metalloenzyme"/>
    <property type="match status" value="1"/>
</dbReference>
<dbReference type="STRING" id="1420851.AU255_18240"/>
<dbReference type="Proteomes" id="UP000191980">
    <property type="component" value="Unassembled WGS sequence"/>
</dbReference>
<comment type="subunit">
    <text evidence="10">Monomer.</text>
</comment>
<dbReference type="PANTHER" id="PTHR31637:SF0">
    <property type="entry name" value="2,3-BISPHOSPHOGLYCERATE-INDEPENDENT PHOSPHOGLYCERATE MUTASE"/>
    <property type="match status" value="1"/>
</dbReference>
<feature type="binding site" evidence="10 12">
    <location>
        <position position="186"/>
    </location>
    <ligand>
        <name>substrate</name>
    </ligand>
</feature>
<feature type="active site" description="Phosphoserine intermediate" evidence="10 11">
    <location>
        <position position="63"/>
    </location>
</feature>
<dbReference type="Gene3D" id="3.40.720.10">
    <property type="entry name" value="Alkaline Phosphatase, subunit A"/>
    <property type="match status" value="1"/>
</dbReference>
<dbReference type="Pfam" id="PF06415">
    <property type="entry name" value="iPGM_N"/>
    <property type="match status" value="1"/>
</dbReference>
<comment type="catalytic activity">
    <reaction evidence="1 10">
        <text>(2R)-2-phosphoglycerate = (2R)-3-phosphoglycerate</text>
        <dbReference type="Rhea" id="RHEA:15901"/>
        <dbReference type="ChEBI" id="CHEBI:58272"/>
        <dbReference type="ChEBI" id="CHEBI:58289"/>
        <dbReference type="EC" id="5.4.2.12"/>
    </reaction>
</comment>
<comment type="caution">
    <text evidence="16">The sequence shown here is derived from an EMBL/GenBank/DDBJ whole genome shotgun (WGS) entry which is preliminary data.</text>
</comment>
<feature type="binding site" evidence="10 12">
    <location>
        <begin position="154"/>
        <end position="155"/>
    </location>
    <ligand>
        <name>substrate</name>
    </ligand>
</feature>
<dbReference type="OrthoDB" id="9800863at2"/>
<evidence type="ECO:0000256" key="4">
    <source>
        <dbReference type="ARBA" id="ARBA00012026"/>
    </source>
</evidence>
<comment type="cofactor">
    <cofactor evidence="10">
        <name>Mn(2+)</name>
        <dbReference type="ChEBI" id="CHEBI:29035"/>
    </cofactor>
    <text evidence="10">Binds 2 manganese ions per subunit.</text>
</comment>
<evidence type="ECO:0000313" key="17">
    <source>
        <dbReference type="Proteomes" id="UP000191980"/>
    </source>
</evidence>
<proteinExistence type="inferred from homology"/>
<accession>A0A1V8M1H1</accession>
<keyword evidence="5 10" id="KW-0479">Metal-binding</keyword>
<dbReference type="RefSeq" id="WP_080524350.1">
    <property type="nucleotide sequence ID" value="NZ_LPUF01000004.1"/>
</dbReference>
<comment type="similarity">
    <text evidence="3 10">Belongs to the BPG-independent phosphoglycerate mutase family.</text>
</comment>
<dbReference type="HAMAP" id="MF_01038">
    <property type="entry name" value="GpmI"/>
    <property type="match status" value="1"/>
</dbReference>
<dbReference type="AlphaFoldDB" id="A0A1V8M1H1"/>
<feature type="binding site" evidence="10 13">
    <location>
        <position position="444"/>
    </location>
    <ligand>
        <name>Mn(2+)</name>
        <dbReference type="ChEBI" id="CHEBI:29035"/>
        <label>2</label>
    </ligand>
</feature>
<evidence type="ECO:0000256" key="2">
    <source>
        <dbReference type="ARBA" id="ARBA00004798"/>
    </source>
</evidence>
<evidence type="ECO:0000256" key="12">
    <source>
        <dbReference type="PIRSR" id="PIRSR001492-2"/>
    </source>
</evidence>
<dbReference type="GO" id="GO:0006007">
    <property type="term" value="P:glucose catabolic process"/>
    <property type="evidence" value="ECO:0007669"/>
    <property type="project" value="InterPro"/>
</dbReference>
<feature type="binding site" evidence="10 13">
    <location>
        <position position="403"/>
    </location>
    <ligand>
        <name>Mn(2+)</name>
        <dbReference type="ChEBI" id="CHEBI:29035"/>
        <label>1</label>
    </ligand>
</feature>
<feature type="binding site" evidence="10 12">
    <location>
        <position position="124"/>
    </location>
    <ligand>
        <name>substrate</name>
    </ligand>
</feature>
<dbReference type="GO" id="GO:0005829">
    <property type="term" value="C:cytosol"/>
    <property type="evidence" value="ECO:0007669"/>
    <property type="project" value="TreeGrafter"/>
</dbReference>
<evidence type="ECO:0000256" key="1">
    <source>
        <dbReference type="ARBA" id="ARBA00000370"/>
    </source>
</evidence>
<feature type="binding site" evidence="10 12">
    <location>
        <position position="336"/>
    </location>
    <ligand>
        <name>substrate</name>
    </ligand>
</feature>
<dbReference type="GO" id="GO:0030145">
    <property type="term" value="F:manganese ion binding"/>
    <property type="evidence" value="ECO:0007669"/>
    <property type="project" value="UniProtKB-UniRule"/>
</dbReference>
<sequence length="512" mass="55809">MIKPKPLILLILDGFGVRAETSYNAIAEANTPCWDSLQKKYPMTQLNCSGRVVGLPDKQMGNSEVGHMHIGTGRYIPQDFSRVSDAIESGSFFENPALCLAVNEALSHDGTLHILGLLSTGGVHSHIDHILAMLEMAAKKGLKKVAIHAILDGRDVAPSSAKEYLAMLQDKIDQLGVGHIASIIGRFYAMDRDNRWERVQKAHQLIVLGKGEYTAQSAIEGLQAAYQREETDEFVPATAIHNAQGEVTSLADTDSVVFMNFRADRAREISQAITDTDFSGFDRNHAGFQGCFVTLTEYNEKYTYPIAFASSEIKNTLGEVLAQQGLLQLRLAETEKYAHVTFFMNGGVDEPYPGEDRILVPSPKVKTYDLQPEMHAAKVTEHLVNAITEQKYDVIICNYANCDMVGHTGKWEAALKAVETIDKSLAALVEALEKVGGQMLLTADHGNIEQMRDAQGGPLTSHTTNPVPLVYVGGKRPLADGGSLKDLAPTMLEILGIAQPVEMDGKSLLTGS</sequence>
<comment type="pathway">
    <text evidence="2 10">Carbohydrate degradation; glycolysis; pyruvate from D-glyceraldehyde 3-phosphate: step 3/5.</text>
</comment>
<dbReference type="SUPFAM" id="SSF64158">
    <property type="entry name" value="2,3-Bisphosphoglycerate-independent phosphoglycerate mutase, substrate-binding domain"/>
    <property type="match status" value="1"/>
</dbReference>
<dbReference type="GO" id="GO:0004619">
    <property type="term" value="F:phosphoglycerate mutase activity"/>
    <property type="evidence" value="ECO:0007669"/>
    <property type="project" value="UniProtKB-UniRule"/>
</dbReference>
<name>A0A1V8M1H1_9GAMM</name>
<evidence type="ECO:0000259" key="14">
    <source>
        <dbReference type="Pfam" id="PF01676"/>
    </source>
</evidence>
<dbReference type="InterPro" id="IPR005995">
    <property type="entry name" value="Pgm_bpd_ind"/>
</dbReference>
<evidence type="ECO:0000256" key="6">
    <source>
        <dbReference type="ARBA" id="ARBA00023152"/>
    </source>
</evidence>
<feature type="binding site" evidence="10 12">
    <location>
        <position position="192"/>
    </location>
    <ligand>
        <name>substrate</name>
    </ligand>
</feature>
<feature type="binding site" evidence="10 13">
    <location>
        <position position="462"/>
    </location>
    <ligand>
        <name>Mn(2+)</name>
        <dbReference type="ChEBI" id="CHEBI:29035"/>
        <label>1</label>
    </ligand>
</feature>
<evidence type="ECO:0000256" key="11">
    <source>
        <dbReference type="PIRSR" id="PIRSR001492-1"/>
    </source>
</evidence>
<feature type="binding site" evidence="10 13">
    <location>
        <position position="13"/>
    </location>
    <ligand>
        <name>Mn(2+)</name>
        <dbReference type="ChEBI" id="CHEBI:29035"/>
        <label>2</label>
    </ligand>
</feature>
<dbReference type="Gene3D" id="3.40.1450.10">
    <property type="entry name" value="BPG-independent phosphoglycerate mutase, domain B"/>
    <property type="match status" value="1"/>
</dbReference>
<evidence type="ECO:0000313" key="16">
    <source>
        <dbReference type="EMBL" id="OQK15409.1"/>
    </source>
</evidence>
<protein>
    <recommendedName>
        <fullName evidence="9 10">2,3-bisphosphoglycerate-independent phosphoglycerate mutase</fullName>
        <shortName evidence="10">BPG-independent PGAM</shortName>
        <shortName evidence="10">Phosphoglyceromutase</shortName>
        <shortName evidence="10">iPGM</shortName>
        <ecNumber evidence="4 10">5.4.2.12</ecNumber>
    </recommendedName>
</protein>
<dbReference type="InterPro" id="IPR036646">
    <property type="entry name" value="PGAM_B_sf"/>
</dbReference>
<evidence type="ECO:0000256" key="9">
    <source>
        <dbReference type="ARBA" id="ARBA00071648"/>
    </source>
</evidence>
<evidence type="ECO:0000256" key="13">
    <source>
        <dbReference type="PIRSR" id="PIRSR001492-3"/>
    </source>
</evidence>
<dbReference type="EC" id="5.4.2.12" evidence="4 10"/>
<keyword evidence="8 10" id="KW-0413">Isomerase</keyword>
<dbReference type="EMBL" id="LPUF01000004">
    <property type="protein sequence ID" value="OQK15409.1"/>
    <property type="molecule type" value="Genomic_DNA"/>
</dbReference>
<dbReference type="FunFam" id="3.40.1450.10:FF:000001">
    <property type="entry name" value="2,3-bisphosphoglycerate-independent phosphoglycerate mutase"/>
    <property type="match status" value="1"/>
</dbReference>
<feature type="domain" description="BPG-independent PGAM N-terminal" evidence="15">
    <location>
        <begin position="83"/>
        <end position="300"/>
    </location>
</feature>
<gene>
    <name evidence="10" type="primary">gpmI</name>
    <name evidence="16" type="ORF">AU255_18240</name>
</gene>
<keyword evidence="17" id="KW-1185">Reference proteome</keyword>
<dbReference type="InterPro" id="IPR011258">
    <property type="entry name" value="BPG-indep_PGM_N"/>
</dbReference>
<reference evidence="16 17" key="1">
    <citation type="submission" date="2015-12" db="EMBL/GenBank/DDBJ databases">
        <authorList>
            <person name="Shamseldin A."/>
            <person name="Moawad H."/>
            <person name="Abd El-Rahim W.M."/>
            <person name="Sadowsky M.J."/>
        </authorList>
    </citation>
    <scope>NUCLEOTIDE SEQUENCE [LARGE SCALE GENOMIC DNA]</scope>
    <source>
        <strain evidence="16 17">WF1</strain>
    </source>
</reference>
<evidence type="ECO:0000256" key="7">
    <source>
        <dbReference type="ARBA" id="ARBA00023211"/>
    </source>
</evidence>
<feature type="binding site" evidence="10 12">
    <location>
        <begin position="262"/>
        <end position="265"/>
    </location>
    <ligand>
        <name>substrate</name>
    </ligand>
</feature>
<feature type="binding site" evidence="10 13">
    <location>
        <position position="63"/>
    </location>
    <ligand>
        <name>Mn(2+)</name>
        <dbReference type="ChEBI" id="CHEBI:29035"/>
        <label>2</label>
    </ligand>
</feature>
<organism evidence="16 17">
    <name type="scientific">Methyloprofundus sedimenti</name>
    <dbReference type="NCBI Taxonomy" id="1420851"/>
    <lineage>
        <taxon>Bacteria</taxon>
        <taxon>Pseudomonadati</taxon>
        <taxon>Pseudomonadota</taxon>
        <taxon>Gammaproteobacteria</taxon>
        <taxon>Methylococcales</taxon>
        <taxon>Methylococcaceae</taxon>
        <taxon>Methyloprofundus</taxon>
    </lineage>
</organism>
<evidence type="ECO:0000256" key="3">
    <source>
        <dbReference type="ARBA" id="ARBA00008819"/>
    </source>
</evidence>
<dbReference type="PIRSF" id="PIRSF001492">
    <property type="entry name" value="IPGAM"/>
    <property type="match status" value="1"/>
</dbReference>
<evidence type="ECO:0000256" key="8">
    <source>
        <dbReference type="ARBA" id="ARBA00023235"/>
    </source>
</evidence>
<feature type="domain" description="Metalloenzyme" evidence="14">
    <location>
        <begin position="5"/>
        <end position="498"/>
    </location>
</feature>
<dbReference type="SUPFAM" id="SSF53649">
    <property type="entry name" value="Alkaline phosphatase-like"/>
    <property type="match status" value="1"/>
</dbReference>
<dbReference type="InterPro" id="IPR017850">
    <property type="entry name" value="Alkaline_phosphatase_core_sf"/>
</dbReference>
<dbReference type="NCBIfam" id="TIGR01307">
    <property type="entry name" value="pgm_bpd_ind"/>
    <property type="match status" value="1"/>
</dbReference>